<evidence type="ECO:0000256" key="4">
    <source>
        <dbReference type="HAMAP-Rule" id="MF_01343"/>
    </source>
</evidence>
<dbReference type="PANTHER" id="PTHR23321:SF26">
    <property type="entry name" value="SMALL RIBOSOMAL SUBUNIT PROTEIN US15M"/>
    <property type="match status" value="1"/>
</dbReference>
<evidence type="ECO:0000313" key="8">
    <source>
        <dbReference type="Proteomes" id="UP000178509"/>
    </source>
</evidence>
<keyword evidence="4 6" id="KW-0694">RNA-binding</keyword>
<dbReference type="Pfam" id="PF00312">
    <property type="entry name" value="Ribosomal_S15"/>
    <property type="match status" value="1"/>
</dbReference>
<dbReference type="Proteomes" id="UP000178509">
    <property type="component" value="Unassembled WGS sequence"/>
</dbReference>
<comment type="similarity">
    <text evidence="4 5">Belongs to the universal ribosomal protein uS15 family.</text>
</comment>
<dbReference type="STRING" id="1802164.A3H51_03190"/>
<sequence length="89" mass="10592">MALKTEDKQKIIEKYKLHTKDSGSAEVQVAILTEEIKKLVKHLKTHKKDDHSRRGLLLMVSKRKKLLDFLSHENEKRYRSLIKKLELKR</sequence>
<organism evidence="7 8">
    <name type="scientific">Candidatus Spechtbacteria bacterium RIFCSPLOWO2_02_FULL_38_8</name>
    <dbReference type="NCBI Taxonomy" id="1802164"/>
    <lineage>
        <taxon>Bacteria</taxon>
        <taxon>Candidatus Spechtiibacteriota</taxon>
    </lineage>
</organism>
<gene>
    <name evidence="4" type="primary">rpsO</name>
    <name evidence="7" type="ORF">A3H51_03190</name>
</gene>
<reference evidence="7 8" key="1">
    <citation type="journal article" date="2016" name="Nat. Commun.">
        <title>Thousands of microbial genomes shed light on interconnected biogeochemical processes in an aquifer system.</title>
        <authorList>
            <person name="Anantharaman K."/>
            <person name="Brown C.T."/>
            <person name="Hug L.A."/>
            <person name="Sharon I."/>
            <person name="Castelle C.J."/>
            <person name="Probst A.J."/>
            <person name="Thomas B.C."/>
            <person name="Singh A."/>
            <person name="Wilkins M.J."/>
            <person name="Karaoz U."/>
            <person name="Brodie E.L."/>
            <person name="Williams K.H."/>
            <person name="Hubbard S.S."/>
            <person name="Banfield J.F."/>
        </authorList>
    </citation>
    <scope>NUCLEOTIDE SEQUENCE [LARGE SCALE GENOMIC DNA]</scope>
</reference>
<dbReference type="InterPro" id="IPR000589">
    <property type="entry name" value="Ribosomal_uS15"/>
</dbReference>
<dbReference type="Gene3D" id="1.10.287.10">
    <property type="entry name" value="S15/NS1, RNA-binding"/>
    <property type="match status" value="1"/>
</dbReference>
<keyword evidence="1 4" id="KW-0689">Ribosomal protein</keyword>
<accession>A0A1G2HI06</accession>
<evidence type="ECO:0000313" key="7">
    <source>
        <dbReference type="EMBL" id="OGZ62125.1"/>
    </source>
</evidence>
<name>A0A1G2HI06_9BACT</name>
<evidence type="ECO:0000256" key="3">
    <source>
        <dbReference type="ARBA" id="ARBA00064542"/>
    </source>
</evidence>
<dbReference type="SMART" id="SM01387">
    <property type="entry name" value="Ribosomal_S15"/>
    <property type="match status" value="1"/>
</dbReference>
<protein>
    <recommendedName>
        <fullName evidence="4">Small ribosomal subunit protein uS15</fullName>
    </recommendedName>
</protein>
<dbReference type="NCBIfam" id="TIGR00952">
    <property type="entry name" value="S15_bact"/>
    <property type="match status" value="1"/>
</dbReference>
<comment type="function">
    <text evidence="4 6">One of the primary rRNA binding proteins, it binds directly to 16S rRNA where it helps nucleate assembly of the platform of the 30S subunit by binding and bridging several RNA helices of the 16S rRNA.</text>
</comment>
<dbReference type="GO" id="GO:0022627">
    <property type="term" value="C:cytosolic small ribosomal subunit"/>
    <property type="evidence" value="ECO:0007669"/>
    <property type="project" value="TreeGrafter"/>
</dbReference>
<dbReference type="HAMAP" id="MF_01343_B">
    <property type="entry name" value="Ribosomal_uS15_B"/>
    <property type="match status" value="1"/>
</dbReference>
<dbReference type="GO" id="GO:0006412">
    <property type="term" value="P:translation"/>
    <property type="evidence" value="ECO:0007669"/>
    <property type="project" value="UniProtKB-UniRule"/>
</dbReference>
<dbReference type="InterPro" id="IPR005290">
    <property type="entry name" value="Ribosomal_uS15_bac-type"/>
</dbReference>
<dbReference type="PANTHER" id="PTHR23321">
    <property type="entry name" value="RIBOSOMAL PROTEIN S15, BACTERIAL AND ORGANELLAR"/>
    <property type="match status" value="1"/>
</dbReference>
<evidence type="ECO:0000256" key="6">
    <source>
        <dbReference type="RuleBase" id="RU004524"/>
    </source>
</evidence>
<comment type="function">
    <text evidence="4">Forms an intersubunit bridge (bridge B4) with the 23S rRNA of the 50S subunit in the ribosome.</text>
</comment>
<dbReference type="GO" id="GO:0019843">
    <property type="term" value="F:rRNA binding"/>
    <property type="evidence" value="ECO:0007669"/>
    <property type="project" value="UniProtKB-UniRule"/>
</dbReference>
<keyword evidence="4 6" id="KW-0699">rRNA-binding</keyword>
<dbReference type="EMBL" id="MHOJ01000027">
    <property type="protein sequence ID" value="OGZ62125.1"/>
    <property type="molecule type" value="Genomic_DNA"/>
</dbReference>
<evidence type="ECO:0000256" key="2">
    <source>
        <dbReference type="ARBA" id="ARBA00023274"/>
    </source>
</evidence>
<dbReference type="FunFam" id="1.10.287.10:FF:000002">
    <property type="entry name" value="30S ribosomal protein S15"/>
    <property type="match status" value="1"/>
</dbReference>
<comment type="caution">
    <text evidence="7">The sequence shown here is derived from an EMBL/GenBank/DDBJ whole genome shotgun (WGS) entry which is preliminary data.</text>
</comment>
<dbReference type="CDD" id="cd00353">
    <property type="entry name" value="Ribosomal_S15p_S13e"/>
    <property type="match status" value="1"/>
</dbReference>
<evidence type="ECO:0000256" key="5">
    <source>
        <dbReference type="RuleBase" id="RU003919"/>
    </source>
</evidence>
<dbReference type="AlphaFoldDB" id="A0A1G2HI06"/>
<dbReference type="InterPro" id="IPR009068">
    <property type="entry name" value="uS15_NS1_RNA-bd_sf"/>
</dbReference>
<dbReference type="SUPFAM" id="SSF47060">
    <property type="entry name" value="S15/NS1 RNA-binding domain"/>
    <property type="match status" value="1"/>
</dbReference>
<keyword evidence="2 4" id="KW-0687">Ribonucleoprotein</keyword>
<dbReference type="PROSITE" id="PS00362">
    <property type="entry name" value="RIBOSOMAL_S15"/>
    <property type="match status" value="1"/>
</dbReference>
<dbReference type="GO" id="GO:0003735">
    <property type="term" value="F:structural constituent of ribosome"/>
    <property type="evidence" value="ECO:0007669"/>
    <property type="project" value="InterPro"/>
</dbReference>
<comment type="subunit">
    <text evidence="3 4">Part of the 30S ribosomal subunit. Forms a bridge to the 50S subunit in the 70S ribosome, contacting the 23S rRNA.</text>
</comment>
<dbReference type="Gene3D" id="6.10.250.3130">
    <property type="match status" value="1"/>
</dbReference>
<proteinExistence type="inferred from homology"/>
<evidence type="ECO:0000256" key="1">
    <source>
        <dbReference type="ARBA" id="ARBA00022980"/>
    </source>
</evidence>